<comment type="caution">
    <text evidence="3">The sequence shown here is derived from an EMBL/GenBank/DDBJ whole genome shotgun (WGS) entry which is preliminary data.</text>
</comment>
<reference evidence="3 4" key="1">
    <citation type="submission" date="2019-02" db="EMBL/GenBank/DDBJ databases">
        <title>Deep-cultivation of Planctomycetes and their phenomic and genomic characterization uncovers novel biology.</title>
        <authorList>
            <person name="Wiegand S."/>
            <person name="Jogler M."/>
            <person name="Boedeker C."/>
            <person name="Pinto D."/>
            <person name="Vollmers J."/>
            <person name="Rivas-Marin E."/>
            <person name="Kohn T."/>
            <person name="Peeters S.H."/>
            <person name="Heuer A."/>
            <person name="Rast P."/>
            <person name="Oberbeckmann S."/>
            <person name="Bunk B."/>
            <person name="Jeske O."/>
            <person name="Meyerdierks A."/>
            <person name="Storesund J.E."/>
            <person name="Kallscheuer N."/>
            <person name="Luecker S."/>
            <person name="Lage O.M."/>
            <person name="Pohl T."/>
            <person name="Merkel B.J."/>
            <person name="Hornburger P."/>
            <person name="Mueller R.-W."/>
            <person name="Bruemmer F."/>
            <person name="Labrenz M."/>
            <person name="Spormann A.M."/>
            <person name="Op Den Camp H."/>
            <person name="Overmann J."/>
            <person name="Amann R."/>
            <person name="Jetten M.S.M."/>
            <person name="Mascher T."/>
            <person name="Medema M.H."/>
            <person name="Devos D.P."/>
            <person name="Kaster A.-K."/>
            <person name="Ovreas L."/>
            <person name="Rohde M."/>
            <person name="Galperin M.Y."/>
            <person name="Jogler C."/>
        </authorList>
    </citation>
    <scope>NUCLEOTIDE SEQUENCE [LARGE SCALE GENOMIC DNA]</scope>
    <source>
        <strain evidence="3 4">CA54</strain>
    </source>
</reference>
<evidence type="ECO:0000313" key="4">
    <source>
        <dbReference type="Proteomes" id="UP000320735"/>
    </source>
</evidence>
<dbReference type="RefSeq" id="WP_146371183.1">
    <property type="nucleotide sequence ID" value="NZ_SJPP01000001.1"/>
</dbReference>
<keyword evidence="2" id="KW-0732">Signal</keyword>
<organism evidence="3 4">
    <name type="scientific">Symmachiella macrocystis</name>
    <dbReference type="NCBI Taxonomy" id="2527985"/>
    <lineage>
        <taxon>Bacteria</taxon>
        <taxon>Pseudomonadati</taxon>
        <taxon>Planctomycetota</taxon>
        <taxon>Planctomycetia</taxon>
        <taxon>Planctomycetales</taxon>
        <taxon>Planctomycetaceae</taxon>
        <taxon>Symmachiella</taxon>
    </lineage>
</organism>
<name>A0A5C6BPG4_9PLAN</name>
<gene>
    <name evidence="3" type="ORF">CA54_27670</name>
</gene>
<proteinExistence type="predicted"/>
<evidence type="ECO:0000256" key="2">
    <source>
        <dbReference type="SAM" id="SignalP"/>
    </source>
</evidence>
<dbReference type="PANTHER" id="PTHR12697:SF5">
    <property type="entry name" value="DEOXYHYPUSINE HYDROXYLASE"/>
    <property type="match status" value="1"/>
</dbReference>
<feature type="chain" id="PRO_5022859606" evidence="2">
    <location>
        <begin position="23"/>
        <end position="687"/>
    </location>
</feature>
<dbReference type="OrthoDB" id="291116at2"/>
<feature type="signal peptide" evidence="2">
    <location>
        <begin position="1"/>
        <end position="22"/>
    </location>
</feature>
<keyword evidence="4" id="KW-1185">Reference proteome</keyword>
<dbReference type="Pfam" id="PF13646">
    <property type="entry name" value="HEAT_2"/>
    <property type="match status" value="5"/>
</dbReference>
<dbReference type="GO" id="GO:0016829">
    <property type="term" value="F:lyase activity"/>
    <property type="evidence" value="ECO:0007669"/>
    <property type="project" value="UniProtKB-KW"/>
</dbReference>
<dbReference type="PANTHER" id="PTHR12697">
    <property type="entry name" value="PBS LYASE HEAT-LIKE PROTEIN"/>
    <property type="match status" value="1"/>
</dbReference>
<dbReference type="Gene3D" id="1.25.10.10">
    <property type="entry name" value="Leucine-rich Repeat Variant"/>
    <property type="match status" value="7"/>
</dbReference>
<keyword evidence="3" id="KW-0456">Lyase</keyword>
<dbReference type="Proteomes" id="UP000320735">
    <property type="component" value="Unassembled WGS sequence"/>
</dbReference>
<protein>
    <submittedName>
        <fullName evidence="3">Putative lyase</fullName>
    </submittedName>
</protein>
<dbReference type="GO" id="GO:0016491">
    <property type="term" value="F:oxidoreductase activity"/>
    <property type="evidence" value="ECO:0007669"/>
    <property type="project" value="TreeGrafter"/>
</dbReference>
<dbReference type="InterPro" id="IPR011989">
    <property type="entry name" value="ARM-like"/>
</dbReference>
<dbReference type="InterPro" id="IPR004155">
    <property type="entry name" value="PBS_lyase_HEAT"/>
</dbReference>
<dbReference type="SUPFAM" id="SSF48371">
    <property type="entry name" value="ARM repeat"/>
    <property type="match status" value="1"/>
</dbReference>
<dbReference type="SMART" id="SM00567">
    <property type="entry name" value="EZ_HEAT"/>
    <property type="match status" value="16"/>
</dbReference>
<dbReference type="AlphaFoldDB" id="A0A5C6BPG4"/>
<sequence precursor="true">MRRFLMFSVVAIQLAACSVSYAEEASISDLLRDLKSPEPSVRAAAAIELGQRPNVPPEVVLPLAAVLRDKDRTVVEEALIAIQRIGPEARAAVPTLISLLNKEDPALNHETLHALAAIGPAAAKAKPGIQKFLDSPNKRLKIVASIALWRINPEDTEPLQAILPDAIAALGSGDEHLSRQAVRLLSTMGPVAVAELVKAVEAGDPAVCWRASDALANIGPDAQSGVPALAKLAAAEDERACWHAIRAIGEIGVASPVAVESLTTALTNESPMVRAHAATALGKLAPDSNSAVPALIKALSDDELGVQISVADALGMLGPDAADSSDALVVAVQTEEPAVAIHAANALSQIGAPAAPAVAKLLADENSRQLAAMILGEMGPGAKPAVDNLIQAIDDKNELVKRDVIVALALIGPDASKASDKLIALLDDPDAAARPAAAFALGKIGEKRAIPILERTAIVKDNDRLRLASAHALITLDPTNDKYIQLAVPRLTKALSSEMPRVRREVAAALGRIGAKANSAVPKLSEQLAIEEDEMVRDQLLVTLAELGPAAGQAVPTIVGLLNDDNAANRYTAAFALGKIGPEAKEAIPELRKNLRESDRFLRLVSAWALVQISPDDSDIGREAAPILRTGLDHADAQVRVQVINALAETGRTDPLVLRALRKAAKSDNEDVRNAAQDALKKLEPQK</sequence>
<accession>A0A5C6BPG4</accession>
<dbReference type="InterPro" id="IPR016024">
    <property type="entry name" value="ARM-type_fold"/>
</dbReference>
<feature type="region of interest" description="Disordered" evidence="1">
    <location>
        <begin position="666"/>
        <end position="687"/>
    </location>
</feature>
<evidence type="ECO:0000256" key="1">
    <source>
        <dbReference type="SAM" id="MobiDB-lite"/>
    </source>
</evidence>
<dbReference type="EMBL" id="SJPP01000001">
    <property type="protein sequence ID" value="TWU13925.1"/>
    <property type="molecule type" value="Genomic_DNA"/>
</dbReference>
<evidence type="ECO:0000313" key="3">
    <source>
        <dbReference type="EMBL" id="TWU13925.1"/>
    </source>
</evidence>